<accession>A0AAV7J9C8</accession>
<dbReference type="Proteomes" id="UP000826195">
    <property type="component" value="Unassembled WGS sequence"/>
</dbReference>
<organism evidence="1 2">
    <name type="scientific">Cotesia glomerata</name>
    <name type="common">Lepidopteran parasitic wasp</name>
    <name type="synonym">Apanteles glomeratus</name>
    <dbReference type="NCBI Taxonomy" id="32391"/>
    <lineage>
        <taxon>Eukaryota</taxon>
        <taxon>Metazoa</taxon>
        <taxon>Ecdysozoa</taxon>
        <taxon>Arthropoda</taxon>
        <taxon>Hexapoda</taxon>
        <taxon>Insecta</taxon>
        <taxon>Pterygota</taxon>
        <taxon>Neoptera</taxon>
        <taxon>Endopterygota</taxon>
        <taxon>Hymenoptera</taxon>
        <taxon>Apocrita</taxon>
        <taxon>Ichneumonoidea</taxon>
        <taxon>Braconidae</taxon>
        <taxon>Microgastrinae</taxon>
        <taxon>Cotesia</taxon>
    </lineage>
</organism>
<comment type="caution">
    <text evidence="1">The sequence shown here is derived from an EMBL/GenBank/DDBJ whole genome shotgun (WGS) entry which is preliminary data.</text>
</comment>
<reference evidence="1 2" key="1">
    <citation type="journal article" date="2021" name="J. Hered.">
        <title>A chromosome-level genome assembly of the parasitoid wasp, Cotesia glomerata (Hymenoptera: Braconidae).</title>
        <authorList>
            <person name="Pinto B.J."/>
            <person name="Weis J.J."/>
            <person name="Gamble T."/>
            <person name="Ode P.J."/>
            <person name="Paul R."/>
            <person name="Zaspel J.M."/>
        </authorList>
    </citation>
    <scope>NUCLEOTIDE SEQUENCE [LARGE SCALE GENOMIC DNA]</scope>
    <source>
        <strain evidence="1">CgM1</strain>
    </source>
</reference>
<gene>
    <name evidence="1" type="ORF">KQX54_021469</name>
</gene>
<protein>
    <submittedName>
        <fullName evidence="1">Uncharacterized protein</fullName>
    </submittedName>
</protein>
<sequence length="115" mass="12905">MVKSVRKEEEQVKYSNQREGCKAAGDLSRIRISRCNGYSNDGGWLVNRRLISTPASVEPGSKKLDCSCLAPVESRSRHFAVISKDLESEEQEETATHSTFIVLVNWYSVIAIVTR</sequence>
<dbReference type="EMBL" id="JAHXZJ010000001">
    <property type="protein sequence ID" value="KAH0568777.1"/>
    <property type="molecule type" value="Genomic_DNA"/>
</dbReference>
<evidence type="ECO:0000313" key="1">
    <source>
        <dbReference type="EMBL" id="KAH0568777.1"/>
    </source>
</evidence>
<dbReference type="AlphaFoldDB" id="A0AAV7J9C8"/>
<proteinExistence type="predicted"/>
<evidence type="ECO:0000313" key="2">
    <source>
        <dbReference type="Proteomes" id="UP000826195"/>
    </source>
</evidence>
<name>A0AAV7J9C8_COTGL</name>
<keyword evidence="2" id="KW-1185">Reference proteome</keyword>